<dbReference type="EMBL" id="GBRH01275919">
    <property type="protein sequence ID" value="JAD21976.1"/>
    <property type="molecule type" value="Transcribed_RNA"/>
</dbReference>
<reference evidence="1" key="2">
    <citation type="journal article" date="2015" name="Data Brief">
        <title>Shoot transcriptome of the giant reed, Arundo donax.</title>
        <authorList>
            <person name="Barrero R.A."/>
            <person name="Guerrero F.D."/>
            <person name="Moolhuijzen P."/>
            <person name="Goolsby J.A."/>
            <person name="Tidwell J."/>
            <person name="Bellgard S.E."/>
            <person name="Bellgard M.I."/>
        </authorList>
    </citation>
    <scope>NUCLEOTIDE SEQUENCE</scope>
    <source>
        <tissue evidence="1">Shoot tissue taken approximately 20 cm above the soil surface</tissue>
    </source>
</reference>
<evidence type="ECO:0000313" key="1">
    <source>
        <dbReference type="EMBL" id="JAD21976.1"/>
    </source>
</evidence>
<accession>A0A0A8Y772</accession>
<name>A0A0A8Y772_ARUDO</name>
<dbReference type="AlphaFoldDB" id="A0A0A8Y772"/>
<organism evidence="1">
    <name type="scientific">Arundo donax</name>
    <name type="common">Giant reed</name>
    <name type="synonym">Donax arundinaceus</name>
    <dbReference type="NCBI Taxonomy" id="35708"/>
    <lineage>
        <taxon>Eukaryota</taxon>
        <taxon>Viridiplantae</taxon>
        <taxon>Streptophyta</taxon>
        <taxon>Embryophyta</taxon>
        <taxon>Tracheophyta</taxon>
        <taxon>Spermatophyta</taxon>
        <taxon>Magnoliopsida</taxon>
        <taxon>Liliopsida</taxon>
        <taxon>Poales</taxon>
        <taxon>Poaceae</taxon>
        <taxon>PACMAD clade</taxon>
        <taxon>Arundinoideae</taxon>
        <taxon>Arundineae</taxon>
        <taxon>Arundo</taxon>
    </lineage>
</organism>
<proteinExistence type="predicted"/>
<sequence>MRAIKTAFYVQGFITENCWIARLNLRSQRPPWKQVTARWGKQLPMAQRAAITDESTPST</sequence>
<reference evidence="1" key="1">
    <citation type="submission" date="2014-09" db="EMBL/GenBank/DDBJ databases">
        <authorList>
            <person name="Magalhaes I.L.F."/>
            <person name="Oliveira U."/>
            <person name="Santos F.R."/>
            <person name="Vidigal T.H.D.A."/>
            <person name="Brescovit A.D."/>
            <person name="Santos A.J."/>
        </authorList>
    </citation>
    <scope>NUCLEOTIDE SEQUENCE</scope>
    <source>
        <tissue evidence="1">Shoot tissue taken approximately 20 cm above the soil surface</tissue>
    </source>
</reference>
<protein>
    <submittedName>
        <fullName evidence="1">Uncharacterized protein</fullName>
    </submittedName>
</protein>